<dbReference type="Proteomes" id="UP000474175">
    <property type="component" value="Unassembled WGS sequence"/>
</dbReference>
<organism evidence="1 2">
    <name type="scientific">Spirosoma terrae</name>
    <dbReference type="NCBI Taxonomy" id="1968276"/>
    <lineage>
        <taxon>Bacteria</taxon>
        <taxon>Pseudomonadati</taxon>
        <taxon>Bacteroidota</taxon>
        <taxon>Cytophagia</taxon>
        <taxon>Cytophagales</taxon>
        <taxon>Cytophagaceae</taxon>
        <taxon>Spirosoma</taxon>
    </lineage>
</organism>
<gene>
    <name evidence="1" type="ORF">GK108_29295</name>
</gene>
<dbReference type="EMBL" id="JAAFZH010000022">
    <property type="protein sequence ID" value="NDU99011.1"/>
    <property type="molecule type" value="Genomic_DNA"/>
</dbReference>
<dbReference type="AlphaFoldDB" id="A0A6L9LIF8"/>
<accession>A0A6L9LIF8</accession>
<dbReference type="PROSITE" id="PS51257">
    <property type="entry name" value="PROKAR_LIPOPROTEIN"/>
    <property type="match status" value="1"/>
</dbReference>
<proteinExistence type="predicted"/>
<reference evidence="1 2" key="1">
    <citation type="submission" date="2020-02" db="EMBL/GenBank/DDBJ databases">
        <title>Draft genome sequence of two Spirosoma agri KCTC 52727 and Spirosoma terrae KCTC 52035.</title>
        <authorList>
            <person name="Rojas J."/>
            <person name="Ambika Manirajan B."/>
            <person name="Suarez C."/>
            <person name="Ratering S."/>
            <person name="Schnell S."/>
        </authorList>
    </citation>
    <scope>NUCLEOTIDE SEQUENCE [LARGE SCALE GENOMIC DNA]</scope>
    <source>
        <strain evidence="1 2">KCTC 52035</strain>
    </source>
</reference>
<keyword evidence="2" id="KW-1185">Reference proteome</keyword>
<evidence type="ECO:0000313" key="2">
    <source>
        <dbReference type="Proteomes" id="UP000474175"/>
    </source>
</evidence>
<name>A0A6L9LIF8_9BACT</name>
<evidence type="ECO:0000313" key="1">
    <source>
        <dbReference type="EMBL" id="NDU99011.1"/>
    </source>
</evidence>
<protein>
    <submittedName>
        <fullName evidence="1">PE-PGRS family protein</fullName>
    </submittedName>
</protein>
<sequence>MRIIIFVLGTLGVFSCNIGVSPDDIKFSSNPTVSPVPPGQVDEASGLADSRSMPGTIWIEQDSGSPPELALLGHDGSLKGKINIPNATNVDWEDMAIGPGPQDGRNYLYIGDFGDNNAQRPTCVIYRFLEPASLQESIGQVERINFRYPDGPRDAEAMIVDPQTHDTWIISKRESKVRLYRLPYPQDINQVTTLEAYGELPFTYVTSAGISPDGSEILLRTYLQVFHWKRNAGQSVADAMQKNTARQLVVKAEPQGEAIGFDREGKGFFTISERASAASVNLYYYAKQ</sequence>
<comment type="caution">
    <text evidence="1">The sequence shown here is derived from an EMBL/GenBank/DDBJ whole genome shotgun (WGS) entry which is preliminary data.</text>
</comment>
<dbReference type="RefSeq" id="WP_163955140.1">
    <property type="nucleotide sequence ID" value="NZ_JAAFZH010000022.1"/>
</dbReference>